<evidence type="ECO:0000256" key="2">
    <source>
        <dbReference type="ARBA" id="ARBA00012755"/>
    </source>
</evidence>
<evidence type="ECO:0000313" key="6">
    <source>
        <dbReference type="Proteomes" id="UP001392437"/>
    </source>
</evidence>
<accession>A0AAW0QT18</accession>
<feature type="domain" description="Glycoside-hydrolase family GH114 TIM-barrel" evidence="4">
    <location>
        <begin position="43"/>
        <end position="310"/>
    </location>
</feature>
<comment type="catalytic activity">
    <reaction evidence="1">
        <text>Hydrolysis of terminal, non-reducing alpha-D-galactose residues in alpha-D-galactosides, including galactose oligosaccharides, galactomannans and galactolipids.</text>
        <dbReference type="EC" id="3.2.1.22"/>
    </reaction>
</comment>
<dbReference type="Gene3D" id="3.20.20.70">
    <property type="entry name" value="Aldolase class I"/>
    <property type="match status" value="1"/>
</dbReference>
<dbReference type="InterPro" id="IPR013785">
    <property type="entry name" value="Aldolase_TIM"/>
</dbReference>
<dbReference type="EMBL" id="JAQQWP010000009">
    <property type="protein sequence ID" value="KAK8101053.1"/>
    <property type="molecule type" value="Genomic_DNA"/>
</dbReference>
<gene>
    <name evidence="5" type="ORF">PG999_011427</name>
</gene>
<dbReference type="PANTHER" id="PTHR35273:SF2">
    <property type="entry name" value="ALPHA-GALACTOSIDASE"/>
    <property type="match status" value="1"/>
</dbReference>
<dbReference type="Proteomes" id="UP001392437">
    <property type="component" value="Unassembled WGS sequence"/>
</dbReference>
<sequence length="335" mass="36085">MLFPTSLSFVAAFAGLAASSQVATVPKTARAANAPSFFKPGVKWQIEISDPIRVSRSSPVPPSDARVWDVDMWDSIDGDAANNVIARLRTAQKSTVGEIFVICYFNGGGLNPADPDKDKFDPKDVLGTIKDWEDENYVDIASSKAIDLMKERIDAGIAGGCDGFDPDNIDGYLSPDRVRRNTSDHRSLTESDYYDFVKALADHAHANGKLLGQKNAAELLALKDGTNRGLLKDDVVDFVVTEGCAVPGPGNGDAWCDAVKPFVQDGKPVFQIEYPSQWGNNCSPAALKGEALAKYCAYNASDFSPIIKLDGQECGLDGVTQYCDSFELVVTPTEA</sequence>
<dbReference type="GO" id="GO:0004557">
    <property type="term" value="F:alpha-galactosidase activity"/>
    <property type="evidence" value="ECO:0007669"/>
    <property type="project" value="UniProtKB-EC"/>
</dbReference>
<evidence type="ECO:0000256" key="1">
    <source>
        <dbReference type="ARBA" id="ARBA00001255"/>
    </source>
</evidence>
<evidence type="ECO:0000259" key="4">
    <source>
        <dbReference type="Pfam" id="PF03537"/>
    </source>
</evidence>
<keyword evidence="3" id="KW-0732">Signal</keyword>
<dbReference type="InterPro" id="IPR004352">
    <property type="entry name" value="GH114_TIM-barrel"/>
</dbReference>
<dbReference type="PANTHER" id="PTHR35273">
    <property type="entry name" value="ALPHA-1,4 POLYGALACTOSAMINIDASE, PUTATIVE (AFU_ORTHOLOGUE AFUA_3G07890)-RELATED"/>
    <property type="match status" value="1"/>
</dbReference>
<feature type="chain" id="PRO_5043541854" description="alpha-galactosidase" evidence="3">
    <location>
        <begin position="20"/>
        <end position="335"/>
    </location>
</feature>
<proteinExistence type="predicted"/>
<dbReference type="EC" id="3.2.1.22" evidence="2"/>
<feature type="signal peptide" evidence="3">
    <location>
        <begin position="1"/>
        <end position="19"/>
    </location>
</feature>
<dbReference type="SUPFAM" id="SSF51445">
    <property type="entry name" value="(Trans)glycosidases"/>
    <property type="match status" value="1"/>
</dbReference>
<reference evidence="5 6" key="1">
    <citation type="submission" date="2023-01" db="EMBL/GenBank/DDBJ databases">
        <title>Analysis of 21 Apiospora genomes using comparative genomics revels a genus with tremendous synthesis potential of carbohydrate active enzymes and secondary metabolites.</title>
        <authorList>
            <person name="Sorensen T."/>
        </authorList>
    </citation>
    <scope>NUCLEOTIDE SEQUENCE [LARGE SCALE GENOMIC DNA]</scope>
    <source>
        <strain evidence="5 6">CBS 117206</strain>
    </source>
</reference>
<evidence type="ECO:0000256" key="3">
    <source>
        <dbReference type="SAM" id="SignalP"/>
    </source>
</evidence>
<protein>
    <recommendedName>
        <fullName evidence="2">alpha-galactosidase</fullName>
        <ecNumber evidence="2">3.2.1.22</ecNumber>
    </recommendedName>
</protein>
<evidence type="ECO:0000313" key="5">
    <source>
        <dbReference type="EMBL" id="KAK8101053.1"/>
    </source>
</evidence>
<dbReference type="InterPro" id="IPR017853">
    <property type="entry name" value="GH"/>
</dbReference>
<name>A0AAW0QT18_9PEZI</name>
<organism evidence="5 6">
    <name type="scientific">Apiospora kogelbergensis</name>
    <dbReference type="NCBI Taxonomy" id="1337665"/>
    <lineage>
        <taxon>Eukaryota</taxon>
        <taxon>Fungi</taxon>
        <taxon>Dikarya</taxon>
        <taxon>Ascomycota</taxon>
        <taxon>Pezizomycotina</taxon>
        <taxon>Sordariomycetes</taxon>
        <taxon>Xylariomycetidae</taxon>
        <taxon>Amphisphaeriales</taxon>
        <taxon>Apiosporaceae</taxon>
        <taxon>Apiospora</taxon>
    </lineage>
</organism>
<comment type="caution">
    <text evidence="5">The sequence shown here is derived from an EMBL/GenBank/DDBJ whole genome shotgun (WGS) entry which is preliminary data.</text>
</comment>
<dbReference type="AlphaFoldDB" id="A0AAW0QT18"/>
<dbReference type="Pfam" id="PF03537">
    <property type="entry name" value="Glyco_hydro_114"/>
    <property type="match status" value="1"/>
</dbReference>
<keyword evidence="6" id="KW-1185">Reference proteome</keyword>